<keyword evidence="3 7" id="KW-0812">Transmembrane</keyword>
<evidence type="ECO:0000256" key="5">
    <source>
        <dbReference type="ARBA" id="ARBA00023136"/>
    </source>
</evidence>
<evidence type="ECO:0000256" key="1">
    <source>
        <dbReference type="ARBA" id="ARBA00004141"/>
    </source>
</evidence>
<feature type="transmembrane region" description="Helical" evidence="7">
    <location>
        <begin position="381"/>
        <end position="408"/>
    </location>
</feature>
<keyword evidence="4 7" id="KW-1133">Transmembrane helix</keyword>
<dbReference type="HOGENOM" id="CLU_018886_0_0_1"/>
<dbReference type="PANTHER" id="PTHR21355">
    <property type="entry name" value="G-PROTEIN COUPLED RECEPTOR-ASSOCIATED PROTEIN LMBRD2"/>
    <property type="match status" value="1"/>
</dbReference>
<evidence type="ECO:0000313" key="8">
    <source>
        <dbReference type="EMBL" id="EFO86270.1"/>
    </source>
</evidence>
<feature type="transmembrane region" description="Helical" evidence="7">
    <location>
        <begin position="470"/>
        <end position="492"/>
    </location>
</feature>
<dbReference type="eggNOG" id="KOG2296">
    <property type="taxonomic scope" value="Eukaryota"/>
</dbReference>
<keyword evidence="5 7" id="KW-0472">Membrane</keyword>
<feature type="transmembrane region" description="Helical" evidence="7">
    <location>
        <begin position="428"/>
        <end position="449"/>
    </location>
</feature>
<evidence type="ECO:0000256" key="7">
    <source>
        <dbReference type="SAM" id="Phobius"/>
    </source>
</evidence>
<comment type="similarity">
    <text evidence="2">Belongs to the LIMR family.</text>
</comment>
<dbReference type="InterPro" id="IPR006876">
    <property type="entry name" value="LMBR1-like_membr_prot"/>
</dbReference>
<dbReference type="EMBL" id="DS268408">
    <property type="protein sequence ID" value="EFO86270.1"/>
    <property type="molecule type" value="Genomic_DNA"/>
</dbReference>
<feature type="compositionally biased region" description="Polar residues" evidence="6">
    <location>
        <begin position="638"/>
        <end position="650"/>
    </location>
</feature>
<evidence type="ECO:0000256" key="3">
    <source>
        <dbReference type="ARBA" id="ARBA00022692"/>
    </source>
</evidence>
<feature type="transmembrane region" description="Helical" evidence="7">
    <location>
        <begin position="142"/>
        <end position="161"/>
    </location>
</feature>
<feature type="transmembrane region" description="Helical" evidence="7">
    <location>
        <begin position="173"/>
        <end position="196"/>
    </location>
</feature>
<dbReference type="OrthoDB" id="203099at2759"/>
<dbReference type="STRING" id="31234.E3LFC1"/>
<feature type="compositionally biased region" description="Polar residues" evidence="6">
    <location>
        <begin position="593"/>
        <end position="609"/>
    </location>
</feature>
<gene>
    <name evidence="8" type="ORF">CRE_01764</name>
</gene>
<dbReference type="Proteomes" id="UP000008281">
    <property type="component" value="Unassembled WGS sequence"/>
</dbReference>
<dbReference type="AlphaFoldDB" id="E3LFC1"/>
<evidence type="ECO:0000256" key="2">
    <source>
        <dbReference type="ARBA" id="ARBA00010487"/>
    </source>
</evidence>
<dbReference type="GO" id="GO:0016020">
    <property type="term" value="C:membrane"/>
    <property type="evidence" value="ECO:0007669"/>
    <property type="project" value="UniProtKB-SubCell"/>
</dbReference>
<comment type="subcellular location">
    <subcellularLocation>
        <location evidence="1">Membrane</location>
        <topology evidence="1">Multi-pass membrane protein</topology>
    </subcellularLocation>
</comment>
<name>E3LFC1_CAERE</name>
<feature type="transmembrane region" description="Helical" evidence="7">
    <location>
        <begin position="522"/>
        <end position="544"/>
    </location>
</feature>
<feature type="transmembrane region" description="Helical" evidence="7">
    <location>
        <begin position="110"/>
        <end position="130"/>
    </location>
</feature>
<dbReference type="Pfam" id="PF04791">
    <property type="entry name" value="LMBR1"/>
    <property type="match status" value="1"/>
</dbReference>
<proteinExistence type="inferred from homology"/>
<dbReference type="InParanoid" id="E3LFC1"/>
<protein>
    <submittedName>
        <fullName evidence="8">Uncharacterized protein</fullName>
    </submittedName>
</protein>
<sequence>MGTVSLAVQLFIVFLLTSYLLNKYSTIRKQNPIVTISTFIGWYFSLIIVFVLPLDVAITFFHKCETDRQRILNTTSTPAPVVPECELPGGYVPDDVLFDLWRVVYWSAQILTWLILPLLQSYVTAGNFTIFGRIRAAVINNALYYAIYSLCFLAILIYAMLKGVSINIENLKVILVSASNTWGLFLLVVLLGHGLVELPRSLWHHGNRHYRLRKTYFDIEKLASEKSEAEESVKEIYKFVSIFSASESKMYYFRKVRVLFNSMKNDSNGQRRKVRTILSKFSDDVIDQLFPSRQVIDNANMEETGDFCSEAKLISLHKRTIYAVQTLNNATAQWKVLVDRALFLENLAFSESNGYNLDLARNTCVPIGIRRFWYTRLQTPFCRVFGVLTVFMTFFVLFSECTFFVVSYTVSPAAFVTEYASNRFHYKYTQFVAFGIIVYLMTCAYFTIFRLQIYKYYHLDPNGHTDENSILFSAILLCRLTPPICLNFLGMIHMDSHISMAKSFGVETQFTKLMGHLDVIPILAKGINIYLPICIILLCAIHYYRVGAYVLHNIGFDQFVESDEMTNDMVNSGRSLVQIERNSIKRSNERNQRNQNWTNSIGNNANASNPVPKYKRSRKNEEERPMLEEEEMEERELTSSTRISLSPTEHPSSRGFFDDM</sequence>
<evidence type="ECO:0000313" key="9">
    <source>
        <dbReference type="Proteomes" id="UP000008281"/>
    </source>
</evidence>
<feature type="transmembrane region" description="Helical" evidence="7">
    <location>
        <begin position="33"/>
        <end position="52"/>
    </location>
</feature>
<keyword evidence="9" id="KW-1185">Reference proteome</keyword>
<dbReference type="OMA" id="QLERICY"/>
<organism evidence="9">
    <name type="scientific">Caenorhabditis remanei</name>
    <name type="common">Caenorhabditis vulgaris</name>
    <dbReference type="NCBI Taxonomy" id="31234"/>
    <lineage>
        <taxon>Eukaryota</taxon>
        <taxon>Metazoa</taxon>
        <taxon>Ecdysozoa</taxon>
        <taxon>Nematoda</taxon>
        <taxon>Chromadorea</taxon>
        <taxon>Rhabditida</taxon>
        <taxon>Rhabditina</taxon>
        <taxon>Rhabditomorpha</taxon>
        <taxon>Rhabditoidea</taxon>
        <taxon>Rhabditidae</taxon>
        <taxon>Peloderinae</taxon>
        <taxon>Caenorhabditis</taxon>
    </lineage>
</organism>
<feature type="compositionally biased region" description="Basic and acidic residues" evidence="6">
    <location>
        <begin position="583"/>
        <end position="592"/>
    </location>
</feature>
<dbReference type="PANTHER" id="PTHR21355:SF0">
    <property type="entry name" value="G-PROTEIN COUPLED RECEPTOR-ASSOCIATED PROTEIN LMBRD2"/>
    <property type="match status" value="1"/>
</dbReference>
<dbReference type="InterPro" id="IPR051584">
    <property type="entry name" value="GPCR-associated_LMBR1"/>
</dbReference>
<evidence type="ECO:0000256" key="4">
    <source>
        <dbReference type="ARBA" id="ARBA00022989"/>
    </source>
</evidence>
<dbReference type="FunCoup" id="E3LFC1">
    <property type="interactions" value="2910"/>
</dbReference>
<feature type="transmembrane region" description="Helical" evidence="7">
    <location>
        <begin position="6"/>
        <end position="21"/>
    </location>
</feature>
<evidence type="ECO:0000256" key="6">
    <source>
        <dbReference type="SAM" id="MobiDB-lite"/>
    </source>
</evidence>
<feature type="region of interest" description="Disordered" evidence="6">
    <location>
        <begin position="583"/>
        <end position="660"/>
    </location>
</feature>
<accession>E3LFC1</accession>
<reference evidence="8" key="1">
    <citation type="submission" date="2007-07" db="EMBL/GenBank/DDBJ databases">
        <title>PCAP assembly of the Caenorhabditis remanei genome.</title>
        <authorList>
            <consortium name="The Caenorhabditis remanei Sequencing Consortium"/>
            <person name="Wilson R.K."/>
        </authorList>
    </citation>
    <scope>NUCLEOTIDE SEQUENCE [LARGE SCALE GENOMIC DNA]</scope>
    <source>
        <strain evidence="8">PB4641</strain>
    </source>
</reference>